<gene>
    <name evidence="2" type="ORF">PHJA_000646800</name>
</gene>
<organism evidence="2 3">
    <name type="scientific">Phtheirospermum japonicum</name>
    <dbReference type="NCBI Taxonomy" id="374723"/>
    <lineage>
        <taxon>Eukaryota</taxon>
        <taxon>Viridiplantae</taxon>
        <taxon>Streptophyta</taxon>
        <taxon>Embryophyta</taxon>
        <taxon>Tracheophyta</taxon>
        <taxon>Spermatophyta</taxon>
        <taxon>Magnoliopsida</taxon>
        <taxon>eudicotyledons</taxon>
        <taxon>Gunneridae</taxon>
        <taxon>Pentapetalae</taxon>
        <taxon>asterids</taxon>
        <taxon>lamiids</taxon>
        <taxon>Lamiales</taxon>
        <taxon>Orobanchaceae</taxon>
        <taxon>Orobanchaceae incertae sedis</taxon>
        <taxon>Phtheirospermum</taxon>
    </lineage>
</organism>
<sequence length="63" mass="7371">MDLRHHLPLRPPPDRRPRPRVAPKLHAPPAKPRRHPPAMCRKMLPRLPNHSRHKYPSSTARVS</sequence>
<dbReference type="AlphaFoldDB" id="A0A830BBF9"/>
<dbReference type="EMBL" id="BMAC01000097">
    <property type="protein sequence ID" value="GFP85030.1"/>
    <property type="molecule type" value="Genomic_DNA"/>
</dbReference>
<evidence type="ECO:0000313" key="3">
    <source>
        <dbReference type="Proteomes" id="UP000653305"/>
    </source>
</evidence>
<feature type="region of interest" description="Disordered" evidence="1">
    <location>
        <begin position="1"/>
        <end position="63"/>
    </location>
</feature>
<reference evidence="2" key="1">
    <citation type="submission" date="2020-07" db="EMBL/GenBank/DDBJ databases">
        <title>Ethylene signaling mediates host invasion by parasitic plants.</title>
        <authorList>
            <person name="Yoshida S."/>
        </authorList>
    </citation>
    <scope>NUCLEOTIDE SEQUENCE</scope>
    <source>
        <strain evidence="2">Okayama</strain>
    </source>
</reference>
<proteinExistence type="predicted"/>
<accession>A0A830BBF9</accession>
<comment type="caution">
    <text evidence="2">The sequence shown here is derived from an EMBL/GenBank/DDBJ whole genome shotgun (WGS) entry which is preliminary data.</text>
</comment>
<dbReference type="Proteomes" id="UP000653305">
    <property type="component" value="Unassembled WGS sequence"/>
</dbReference>
<evidence type="ECO:0000313" key="2">
    <source>
        <dbReference type="EMBL" id="GFP85030.1"/>
    </source>
</evidence>
<name>A0A830BBF9_9LAMI</name>
<keyword evidence="3" id="KW-1185">Reference proteome</keyword>
<evidence type="ECO:0000256" key="1">
    <source>
        <dbReference type="SAM" id="MobiDB-lite"/>
    </source>
</evidence>
<protein>
    <submittedName>
        <fullName evidence="2">Uncharacterized protein</fullName>
    </submittedName>
</protein>